<name>A0A2T5IWZ3_9GAMM</name>
<keyword evidence="2" id="KW-1185">Reference proteome</keyword>
<evidence type="ECO:0000313" key="2">
    <source>
        <dbReference type="Proteomes" id="UP000244223"/>
    </source>
</evidence>
<dbReference type="AlphaFoldDB" id="A0A2T5IWZ3"/>
<dbReference type="EMBL" id="QAON01000012">
    <property type="protein sequence ID" value="PTQ88433.1"/>
    <property type="molecule type" value="Genomic_DNA"/>
</dbReference>
<proteinExistence type="predicted"/>
<gene>
    <name evidence="1" type="ORF">C8N29_11278</name>
</gene>
<evidence type="ECO:0000313" key="1">
    <source>
        <dbReference type="EMBL" id="PTQ88433.1"/>
    </source>
</evidence>
<protein>
    <submittedName>
        <fullName evidence="1">Uncharacterized protein</fullName>
    </submittedName>
</protein>
<dbReference type="OrthoDB" id="7019010at2"/>
<dbReference type="InterPro" id="IPR054635">
    <property type="entry name" value="PA1571-like"/>
</dbReference>
<comment type="caution">
    <text evidence="1">The sequence shown here is derived from an EMBL/GenBank/DDBJ whole genome shotgun (WGS) entry which is preliminary data.</text>
</comment>
<accession>A0A2T5IWZ3</accession>
<dbReference type="RefSeq" id="WP_107866313.1">
    <property type="nucleotide sequence ID" value="NZ_QAON01000012.1"/>
</dbReference>
<organism evidence="1 2">
    <name type="scientific">Agitococcus lubricus</name>
    <dbReference type="NCBI Taxonomy" id="1077255"/>
    <lineage>
        <taxon>Bacteria</taxon>
        <taxon>Pseudomonadati</taxon>
        <taxon>Pseudomonadota</taxon>
        <taxon>Gammaproteobacteria</taxon>
        <taxon>Moraxellales</taxon>
        <taxon>Moraxellaceae</taxon>
        <taxon>Agitococcus</taxon>
    </lineage>
</organism>
<dbReference type="NCBIfam" id="NF045613">
    <property type="entry name" value="PA1571_fam"/>
    <property type="match status" value="1"/>
</dbReference>
<sequence>MQIVDMNKKFDNNLVDLQAFQGATLLDEQGHEIPITEEMIVNACDELMKLWHFPAKKAA</sequence>
<dbReference type="Proteomes" id="UP000244223">
    <property type="component" value="Unassembled WGS sequence"/>
</dbReference>
<reference evidence="1 2" key="1">
    <citation type="submission" date="2018-04" db="EMBL/GenBank/DDBJ databases">
        <title>Genomic Encyclopedia of Archaeal and Bacterial Type Strains, Phase II (KMG-II): from individual species to whole genera.</title>
        <authorList>
            <person name="Goeker M."/>
        </authorList>
    </citation>
    <scope>NUCLEOTIDE SEQUENCE [LARGE SCALE GENOMIC DNA]</scope>
    <source>
        <strain evidence="1 2">DSM 5822</strain>
    </source>
</reference>